<keyword evidence="1" id="KW-1133">Transmembrane helix</keyword>
<sequence length="150" mass="16368">MSSELTLPEIKPVNELHRYLTVSQMLMLPSIFLSFHYAWNSGAAESLFAFLLVATPIVATASLLSGIVALIRGKDPRSLQKPGCNRLPLIKVHITSGLISSSGTLLSLLLQGTMTEKSSVSPFFLALAIYLFGSITFTVTAFRLRLRNRG</sequence>
<evidence type="ECO:0000313" key="3">
    <source>
        <dbReference type="Proteomes" id="UP000460298"/>
    </source>
</evidence>
<feature type="transmembrane region" description="Helical" evidence="1">
    <location>
        <begin position="20"/>
        <end position="40"/>
    </location>
</feature>
<reference evidence="2 3" key="1">
    <citation type="submission" date="2019-10" db="EMBL/GenBank/DDBJ databases">
        <title>Extracellular Electron Transfer in a Candidatus Methanoperedens spp. Enrichment Culture.</title>
        <authorList>
            <person name="Berger S."/>
            <person name="Rangel Shaw D."/>
            <person name="Berben T."/>
            <person name="In 'T Zandt M."/>
            <person name="Frank J."/>
            <person name="Reimann J."/>
            <person name="Jetten M.S.M."/>
            <person name="Welte C.U."/>
        </authorList>
    </citation>
    <scope>NUCLEOTIDE SEQUENCE [LARGE SCALE GENOMIC DNA]</scope>
    <source>
        <strain evidence="2">SB12</strain>
    </source>
</reference>
<keyword evidence="1" id="KW-0472">Membrane</keyword>
<comment type="caution">
    <text evidence="2">The sequence shown here is derived from an EMBL/GenBank/DDBJ whole genome shotgun (WGS) entry which is preliminary data.</text>
</comment>
<feature type="transmembrane region" description="Helical" evidence="1">
    <location>
        <begin position="123"/>
        <end position="144"/>
    </location>
</feature>
<organism evidence="2 3">
    <name type="scientific">Leptonema illini</name>
    <dbReference type="NCBI Taxonomy" id="183"/>
    <lineage>
        <taxon>Bacteria</taxon>
        <taxon>Pseudomonadati</taxon>
        <taxon>Spirochaetota</taxon>
        <taxon>Spirochaetia</taxon>
        <taxon>Leptospirales</taxon>
        <taxon>Leptospiraceae</taxon>
        <taxon>Leptonema</taxon>
    </lineage>
</organism>
<keyword evidence="1" id="KW-0812">Transmembrane</keyword>
<gene>
    <name evidence="2" type="ORF">F9K24_02445</name>
</gene>
<evidence type="ECO:0000313" key="2">
    <source>
        <dbReference type="EMBL" id="KAB2934657.1"/>
    </source>
</evidence>
<feature type="transmembrane region" description="Helical" evidence="1">
    <location>
        <begin position="92"/>
        <end position="111"/>
    </location>
</feature>
<dbReference type="EMBL" id="WBUI01000002">
    <property type="protein sequence ID" value="KAB2934657.1"/>
    <property type="molecule type" value="Genomic_DNA"/>
</dbReference>
<name>A0A833H3Y6_9LEPT</name>
<evidence type="ECO:0000256" key="1">
    <source>
        <dbReference type="SAM" id="Phobius"/>
    </source>
</evidence>
<dbReference type="AlphaFoldDB" id="A0A833H3Y6"/>
<feature type="transmembrane region" description="Helical" evidence="1">
    <location>
        <begin position="46"/>
        <end position="71"/>
    </location>
</feature>
<proteinExistence type="predicted"/>
<dbReference type="Proteomes" id="UP000460298">
    <property type="component" value="Unassembled WGS sequence"/>
</dbReference>
<accession>A0A833H3Y6</accession>
<evidence type="ECO:0008006" key="4">
    <source>
        <dbReference type="Google" id="ProtNLM"/>
    </source>
</evidence>
<protein>
    <recommendedName>
        <fullName evidence="4">DUF2231 domain-containing protein</fullName>
    </recommendedName>
</protein>